<organism evidence="1">
    <name type="scientific">Arundo donax</name>
    <name type="common">Giant reed</name>
    <name type="synonym">Donax arundinaceus</name>
    <dbReference type="NCBI Taxonomy" id="35708"/>
    <lineage>
        <taxon>Eukaryota</taxon>
        <taxon>Viridiplantae</taxon>
        <taxon>Streptophyta</taxon>
        <taxon>Embryophyta</taxon>
        <taxon>Tracheophyta</taxon>
        <taxon>Spermatophyta</taxon>
        <taxon>Magnoliopsida</taxon>
        <taxon>Liliopsida</taxon>
        <taxon>Poales</taxon>
        <taxon>Poaceae</taxon>
        <taxon>PACMAD clade</taxon>
        <taxon>Arundinoideae</taxon>
        <taxon>Arundineae</taxon>
        <taxon>Arundo</taxon>
    </lineage>
</organism>
<dbReference type="EMBL" id="GBRH01168611">
    <property type="protein sequence ID" value="JAE29285.1"/>
    <property type="molecule type" value="Transcribed_RNA"/>
</dbReference>
<name>A0A0A9GWB3_ARUDO</name>
<reference evidence="1" key="1">
    <citation type="submission" date="2014-09" db="EMBL/GenBank/DDBJ databases">
        <authorList>
            <person name="Magalhaes I.L.F."/>
            <person name="Oliveira U."/>
            <person name="Santos F.R."/>
            <person name="Vidigal T.H.D.A."/>
            <person name="Brescovit A.D."/>
            <person name="Santos A.J."/>
        </authorList>
    </citation>
    <scope>NUCLEOTIDE SEQUENCE</scope>
    <source>
        <tissue evidence="1">Shoot tissue taken approximately 20 cm above the soil surface</tissue>
    </source>
</reference>
<proteinExistence type="predicted"/>
<dbReference type="AlphaFoldDB" id="A0A0A9GWB3"/>
<accession>A0A0A9GWB3</accession>
<sequence length="76" mass="8710">MEFDTLKQLEQHFASKNPICGGLRSCWAISSSWPQSGQHARCGRTRIFVSLVNDFVKNCRNCCLKLWRSANYDLSV</sequence>
<evidence type="ECO:0000313" key="1">
    <source>
        <dbReference type="EMBL" id="JAE29285.1"/>
    </source>
</evidence>
<reference evidence="1" key="2">
    <citation type="journal article" date="2015" name="Data Brief">
        <title>Shoot transcriptome of the giant reed, Arundo donax.</title>
        <authorList>
            <person name="Barrero R.A."/>
            <person name="Guerrero F.D."/>
            <person name="Moolhuijzen P."/>
            <person name="Goolsby J.A."/>
            <person name="Tidwell J."/>
            <person name="Bellgard S.E."/>
            <person name="Bellgard M.I."/>
        </authorList>
    </citation>
    <scope>NUCLEOTIDE SEQUENCE</scope>
    <source>
        <tissue evidence="1">Shoot tissue taken approximately 20 cm above the soil surface</tissue>
    </source>
</reference>
<protein>
    <submittedName>
        <fullName evidence="1">Uncharacterized protein</fullName>
    </submittedName>
</protein>